<dbReference type="InterPro" id="IPR000172">
    <property type="entry name" value="GMC_OxRdtase_N"/>
</dbReference>
<feature type="domain" description="Glucose-methanol-choline oxidoreductase N-terminal" evidence="5">
    <location>
        <begin position="253"/>
        <end position="267"/>
    </location>
</feature>
<organism evidence="6 7">
    <name type="scientific">Paraburkholderia strydomiana</name>
    <dbReference type="NCBI Taxonomy" id="1245417"/>
    <lineage>
        <taxon>Bacteria</taxon>
        <taxon>Pseudomonadati</taxon>
        <taxon>Pseudomonadota</taxon>
        <taxon>Betaproteobacteria</taxon>
        <taxon>Burkholderiales</taxon>
        <taxon>Burkholderiaceae</taxon>
        <taxon>Paraburkholderia</taxon>
    </lineage>
</organism>
<keyword evidence="3" id="KW-0285">Flavoprotein</keyword>
<dbReference type="EMBL" id="JAQQCL010000042">
    <property type="protein sequence ID" value="MFM0721305.1"/>
    <property type="molecule type" value="Genomic_DNA"/>
</dbReference>
<name>A0ABW9EQB9_9BURK</name>
<evidence type="ECO:0000256" key="4">
    <source>
        <dbReference type="ARBA" id="ARBA00022827"/>
    </source>
</evidence>
<dbReference type="InterPro" id="IPR036188">
    <property type="entry name" value="FAD/NAD-bd_sf"/>
</dbReference>
<keyword evidence="7" id="KW-1185">Reference proteome</keyword>
<dbReference type="Pfam" id="PF05199">
    <property type="entry name" value="GMC_oxred_C"/>
    <property type="match status" value="1"/>
</dbReference>
<dbReference type="PIRSF" id="PIRSF000137">
    <property type="entry name" value="Alcohol_oxidase"/>
    <property type="match status" value="1"/>
</dbReference>
<evidence type="ECO:0000259" key="5">
    <source>
        <dbReference type="PROSITE" id="PS00624"/>
    </source>
</evidence>
<evidence type="ECO:0000256" key="3">
    <source>
        <dbReference type="ARBA" id="ARBA00022630"/>
    </source>
</evidence>
<dbReference type="InterPro" id="IPR007867">
    <property type="entry name" value="GMC_OxRtase_C"/>
</dbReference>
<dbReference type="PANTHER" id="PTHR11552">
    <property type="entry name" value="GLUCOSE-METHANOL-CHOLINE GMC OXIDOREDUCTASE"/>
    <property type="match status" value="1"/>
</dbReference>
<evidence type="ECO:0000313" key="7">
    <source>
        <dbReference type="Proteomes" id="UP001629392"/>
    </source>
</evidence>
<dbReference type="RefSeq" id="WP_408157362.1">
    <property type="nucleotide sequence ID" value="NZ_JAQQCL010000042.1"/>
</dbReference>
<protein>
    <submittedName>
        <fullName evidence="6">GMC family oxidoreductase N-terminal domain-containing protein</fullName>
    </submittedName>
</protein>
<dbReference type="InterPro" id="IPR012132">
    <property type="entry name" value="GMC_OxRdtase"/>
</dbReference>
<dbReference type="Gene3D" id="3.30.410.40">
    <property type="match status" value="2"/>
</dbReference>
<dbReference type="SUPFAM" id="SSF51905">
    <property type="entry name" value="FAD/NAD(P)-binding domain"/>
    <property type="match status" value="1"/>
</dbReference>
<evidence type="ECO:0000256" key="1">
    <source>
        <dbReference type="ARBA" id="ARBA00001974"/>
    </source>
</evidence>
<comment type="cofactor">
    <cofactor evidence="1">
        <name>FAD</name>
        <dbReference type="ChEBI" id="CHEBI:57692"/>
    </cofactor>
</comment>
<dbReference type="PROSITE" id="PS00624">
    <property type="entry name" value="GMC_OXRED_2"/>
    <property type="match status" value="1"/>
</dbReference>
<sequence>MMGFDFMIIGGGSAGAVLAARLSESGEHSVLLVEAGDDTPPERTPADIDDTFPRSTLNPHYFWPGLQATVVEGQAPRPYPQARIMGGGSSIMGMFALRGVPSDYERWVAAGAAGLSWNEVVPYFRKIESDYDREKESKGIYPIRRMPAAEWPAFVGAMQQAAASRGYPYVTDVNETPRDGFFAMPVSRDDNVRATSARSYLTAEVRSRKNLTIMAGATVTRLEFEGTRVVGAQAIRQGQATTFRTQRVIVSAGAIHSPAILLRSGIGPADALTRLGIPVVVDRQGVGRNLQNHGYQFYALTLPRGGRLAPYLRRFAVAGLRSSSGIHGCPSSDLFLFMLGRVSARSFGTDVAMVGSALYSPFSLGAVTLASADPAVSPLVDFRMLSDARDAQRVVMAARLAQSLLAEPEVAASFGEAYLLPSGMAVNQFNKPGVKGTLLAAAAKIALNAPGPVRRFAIGRAMADGKPLAKDGDNSAISDADLLASIAPMGHPVGTCAMGRADDPRAVVDPGYQVHGVENLFVVDASIMPVIPSANTNLPTLMVAEHAADRILGKVGPFAAKLEITQ</sequence>
<dbReference type="Proteomes" id="UP001629392">
    <property type="component" value="Unassembled WGS sequence"/>
</dbReference>
<dbReference type="PANTHER" id="PTHR11552:SF147">
    <property type="entry name" value="CHOLINE DEHYDROGENASE, MITOCHONDRIAL"/>
    <property type="match status" value="1"/>
</dbReference>
<comment type="similarity">
    <text evidence="2">Belongs to the GMC oxidoreductase family.</text>
</comment>
<dbReference type="Gene3D" id="3.50.50.60">
    <property type="entry name" value="FAD/NAD(P)-binding domain"/>
    <property type="match status" value="2"/>
</dbReference>
<accession>A0ABW9EQB9</accession>
<gene>
    <name evidence="6" type="ORF">PQQ73_33915</name>
</gene>
<reference evidence="6 7" key="1">
    <citation type="journal article" date="2024" name="Chem. Sci.">
        <title>Discovery of megapolipeptins by genome mining of a Burkholderiales bacteria collection.</title>
        <authorList>
            <person name="Paulo B.S."/>
            <person name="Recchia M.J.J."/>
            <person name="Lee S."/>
            <person name="Fergusson C.H."/>
            <person name="Romanowski S.B."/>
            <person name="Hernandez A."/>
            <person name="Krull N."/>
            <person name="Liu D.Y."/>
            <person name="Cavanagh H."/>
            <person name="Bos A."/>
            <person name="Gray C.A."/>
            <person name="Murphy B.T."/>
            <person name="Linington R.G."/>
            <person name="Eustaquio A.S."/>
        </authorList>
    </citation>
    <scope>NUCLEOTIDE SEQUENCE [LARGE SCALE GENOMIC DNA]</scope>
    <source>
        <strain evidence="6 7">RL17-350-BIC-E</strain>
    </source>
</reference>
<comment type="caution">
    <text evidence="6">The sequence shown here is derived from an EMBL/GenBank/DDBJ whole genome shotgun (WGS) entry which is preliminary data.</text>
</comment>
<keyword evidence="4" id="KW-0274">FAD</keyword>
<dbReference type="Pfam" id="PF00732">
    <property type="entry name" value="GMC_oxred_N"/>
    <property type="match status" value="1"/>
</dbReference>
<dbReference type="SUPFAM" id="SSF54373">
    <property type="entry name" value="FAD-linked reductases, C-terminal domain"/>
    <property type="match status" value="1"/>
</dbReference>
<evidence type="ECO:0000256" key="2">
    <source>
        <dbReference type="ARBA" id="ARBA00010790"/>
    </source>
</evidence>
<proteinExistence type="inferred from homology"/>
<evidence type="ECO:0000313" key="6">
    <source>
        <dbReference type="EMBL" id="MFM0721305.1"/>
    </source>
</evidence>